<comment type="caution">
    <text evidence="3">The sequence shown here is derived from an EMBL/GenBank/DDBJ whole genome shotgun (WGS) entry which is preliminary data.</text>
</comment>
<feature type="compositionally biased region" description="Basic residues" evidence="1">
    <location>
        <begin position="27"/>
        <end position="36"/>
    </location>
</feature>
<accession>A0A1D1W403</accession>
<evidence type="ECO:0000313" key="4">
    <source>
        <dbReference type="Proteomes" id="UP000186922"/>
    </source>
</evidence>
<gene>
    <name evidence="3" type="primary">RvY_17936-1</name>
    <name evidence="3" type="synonym">RvY_17936.1</name>
    <name evidence="3" type="ORF">RvY_17936</name>
</gene>
<proteinExistence type="predicted"/>
<protein>
    <submittedName>
        <fullName evidence="3">Uncharacterized protein</fullName>
    </submittedName>
</protein>
<evidence type="ECO:0000256" key="2">
    <source>
        <dbReference type="SAM" id="Phobius"/>
    </source>
</evidence>
<evidence type="ECO:0000313" key="3">
    <source>
        <dbReference type="EMBL" id="GAV08210.1"/>
    </source>
</evidence>
<keyword evidence="2" id="KW-0472">Membrane</keyword>
<feature type="transmembrane region" description="Helical" evidence="2">
    <location>
        <begin position="97"/>
        <end position="118"/>
    </location>
</feature>
<dbReference type="OrthoDB" id="7488569at2759"/>
<dbReference type="PANTHER" id="PTHR34415:SF1">
    <property type="entry name" value="INTEGRASE CATALYTIC DOMAIN-CONTAINING PROTEIN"/>
    <property type="match status" value="1"/>
</dbReference>
<dbReference type="PANTHER" id="PTHR34415">
    <property type="entry name" value="INTEGRASE CATALYTIC DOMAIN-CONTAINING PROTEIN"/>
    <property type="match status" value="1"/>
</dbReference>
<evidence type="ECO:0000256" key="1">
    <source>
        <dbReference type="SAM" id="MobiDB-lite"/>
    </source>
</evidence>
<dbReference type="EMBL" id="BDGG01000017">
    <property type="protein sequence ID" value="GAV08210.1"/>
    <property type="molecule type" value="Genomic_DNA"/>
</dbReference>
<dbReference type="AlphaFoldDB" id="A0A1D1W403"/>
<name>A0A1D1W403_RAMVA</name>
<reference evidence="3 4" key="1">
    <citation type="journal article" date="2016" name="Nat. Commun.">
        <title>Extremotolerant tardigrade genome and improved radiotolerance of human cultured cells by tardigrade-unique protein.</title>
        <authorList>
            <person name="Hashimoto T."/>
            <person name="Horikawa D.D."/>
            <person name="Saito Y."/>
            <person name="Kuwahara H."/>
            <person name="Kozuka-Hata H."/>
            <person name="Shin-I T."/>
            <person name="Minakuchi Y."/>
            <person name="Ohishi K."/>
            <person name="Motoyama A."/>
            <person name="Aizu T."/>
            <person name="Enomoto A."/>
            <person name="Kondo K."/>
            <person name="Tanaka S."/>
            <person name="Hara Y."/>
            <person name="Koshikawa S."/>
            <person name="Sagara H."/>
            <person name="Miura T."/>
            <person name="Yokobori S."/>
            <person name="Miyagawa K."/>
            <person name="Suzuki Y."/>
            <person name="Kubo T."/>
            <person name="Oyama M."/>
            <person name="Kohara Y."/>
            <person name="Fujiyama A."/>
            <person name="Arakawa K."/>
            <person name="Katayama T."/>
            <person name="Toyoda A."/>
            <person name="Kunieda T."/>
        </authorList>
    </citation>
    <scope>NUCLEOTIDE SEQUENCE [LARGE SCALE GENOMIC DNA]</scope>
    <source>
        <strain evidence="3 4">YOKOZUNA-1</strain>
    </source>
</reference>
<feature type="compositionally biased region" description="Polar residues" evidence="1">
    <location>
        <begin position="39"/>
        <end position="64"/>
    </location>
</feature>
<sequence>MFDKNRRARRLATRNLEQQPPANMHNPRSHKHRPYRHLATNSPKVTEGPDSSTCSDLSSQLVTSNDEDDHDGIIRIRILIFQPPGSRGRALKKPRSLLTASFLLQIASLFGLSMPTLARAASRPPSICLPSDPSPTVLYGQYLQMFSQDGAEKGVSKNTFLKVWKQFVPHVKVRGLRSGMCNDCDQYSSRIYHCRKKGIPGDDLLAKWTAQKQRADDERAKYVSHVESSIVSYKQNGFLESSKFPAGNNAKRVIAFNFAQSMGLPNHTDQAGPIYFKVQLKFHLFGLQDPARKHVIYYLADERNHRTGRKGISRT</sequence>
<dbReference type="Proteomes" id="UP000186922">
    <property type="component" value="Unassembled WGS sequence"/>
</dbReference>
<keyword evidence="2" id="KW-0812">Transmembrane</keyword>
<organism evidence="3 4">
    <name type="scientific">Ramazzottius varieornatus</name>
    <name type="common">Water bear</name>
    <name type="synonym">Tardigrade</name>
    <dbReference type="NCBI Taxonomy" id="947166"/>
    <lineage>
        <taxon>Eukaryota</taxon>
        <taxon>Metazoa</taxon>
        <taxon>Ecdysozoa</taxon>
        <taxon>Tardigrada</taxon>
        <taxon>Eutardigrada</taxon>
        <taxon>Parachela</taxon>
        <taxon>Hypsibioidea</taxon>
        <taxon>Ramazzottiidae</taxon>
        <taxon>Ramazzottius</taxon>
    </lineage>
</organism>
<keyword evidence="2" id="KW-1133">Transmembrane helix</keyword>
<feature type="compositionally biased region" description="Basic residues" evidence="1">
    <location>
        <begin position="1"/>
        <end position="12"/>
    </location>
</feature>
<keyword evidence="4" id="KW-1185">Reference proteome</keyword>
<feature type="region of interest" description="Disordered" evidence="1">
    <location>
        <begin position="1"/>
        <end position="66"/>
    </location>
</feature>